<dbReference type="Pfam" id="PF00076">
    <property type="entry name" value="RRM_1"/>
    <property type="match status" value="1"/>
</dbReference>
<evidence type="ECO:0000259" key="8">
    <source>
        <dbReference type="PROSITE" id="PS50102"/>
    </source>
</evidence>
<dbReference type="PRINTS" id="PR01738">
    <property type="entry name" value="RNABINDINGM8"/>
</dbReference>
<comment type="subcellular location">
    <subcellularLocation>
        <location evidence="2">Cytoplasm</location>
    </subcellularLocation>
    <subcellularLocation>
        <location evidence="1">Nucleus</location>
    </subcellularLocation>
</comment>
<organism evidence="9 10">
    <name type="scientific">Lagenidium giganteum</name>
    <dbReference type="NCBI Taxonomy" id="4803"/>
    <lineage>
        <taxon>Eukaryota</taxon>
        <taxon>Sar</taxon>
        <taxon>Stramenopiles</taxon>
        <taxon>Oomycota</taxon>
        <taxon>Peronosporomycetes</taxon>
        <taxon>Pythiales</taxon>
        <taxon>Pythiaceae</taxon>
    </lineage>
</organism>
<gene>
    <name evidence="9" type="ORF">N0F65_011855</name>
</gene>
<dbReference type="EMBL" id="DAKRPA010000247">
    <property type="protein sequence ID" value="DAZ94502.1"/>
    <property type="molecule type" value="Genomic_DNA"/>
</dbReference>
<dbReference type="GO" id="GO:0005737">
    <property type="term" value="C:cytoplasm"/>
    <property type="evidence" value="ECO:0007669"/>
    <property type="project" value="UniProtKB-SubCell"/>
</dbReference>
<keyword evidence="5" id="KW-0539">Nucleus</keyword>
<dbReference type="InterPro" id="IPR033744">
    <property type="entry name" value="RRM_RBM8"/>
</dbReference>
<dbReference type="SMART" id="SM00360">
    <property type="entry name" value="RRM"/>
    <property type="match status" value="1"/>
</dbReference>
<protein>
    <recommendedName>
        <fullName evidence="8">RRM domain-containing protein</fullName>
    </recommendedName>
</protein>
<sequence>MDSERYPSSSGVFERLKTEHRDHSDAVKSVEGWILFVTGLHEEAQEDDILDAFAEDEPVKNLHMNLDRHTGFVKGYALVEFEAFDAAKEALERMDGKKILGQTIHVDWAFQKDSSNDRKRDGRDSGRHRGGRR</sequence>
<reference evidence="9" key="1">
    <citation type="submission" date="2022-11" db="EMBL/GenBank/DDBJ databases">
        <authorList>
            <person name="Morgan W.R."/>
            <person name="Tartar A."/>
        </authorList>
    </citation>
    <scope>NUCLEOTIDE SEQUENCE</scope>
    <source>
        <strain evidence="9">ARSEF 373</strain>
    </source>
</reference>
<reference evidence="9" key="2">
    <citation type="journal article" date="2023" name="Microbiol Resour">
        <title>Decontamination and Annotation of the Draft Genome Sequence of the Oomycete Lagenidium giganteum ARSEF 373.</title>
        <authorList>
            <person name="Morgan W.R."/>
            <person name="Tartar A."/>
        </authorList>
    </citation>
    <scope>NUCLEOTIDE SEQUENCE</scope>
    <source>
        <strain evidence="9">ARSEF 373</strain>
    </source>
</reference>
<dbReference type="InterPro" id="IPR000504">
    <property type="entry name" value="RRM_dom"/>
</dbReference>
<proteinExistence type="predicted"/>
<evidence type="ECO:0000256" key="3">
    <source>
        <dbReference type="ARBA" id="ARBA00022490"/>
    </source>
</evidence>
<evidence type="ECO:0000256" key="6">
    <source>
        <dbReference type="PROSITE-ProRule" id="PRU00176"/>
    </source>
</evidence>
<dbReference type="InterPro" id="IPR008111">
    <property type="entry name" value="RNA-bd_8"/>
</dbReference>
<evidence type="ECO:0000256" key="7">
    <source>
        <dbReference type="SAM" id="MobiDB-lite"/>
    </source>
</evidence>
<accession>A0AAV2YIU8</accession>
<dbReference type="InterPro" id="IPR012677">
    <property type="entry name" value="Nucleotide-bd_a/b_plait_sf"/>
</dbReference>
<keyword evidence="10" id="KW-1185">Reference proteome</keyword>
<evidence type="ECO:0000313" key="10">
    <source>
        <dbReference type="Proteomes" id="UP001146120"/>
    </source>
</evidence>
<dbReference type="PROSITE" id="PS50102">
    <property type="entry name" value="RRM"/>
    <property type="match status" value="1"/>
</dbReference>
<name>A0AAV2YIU8_9STRA</name>
<dbReference type="Gene3D" id="3.30.70.330">
    <property type="match status" value="1"/>
</dbReference>
<feature type="region of interest" description="Disordered" evidence="7">
    <location>
        <begin position="114"/>
        <end position="133"/>
    </location>
</feature>
<dbReference type="PANTHER" id="PTHR45894">
    <property type="entry name" value="RNA-BINDING PROTEIN 8A"/>
    <property type="match status" value="1"/>
</dbReference>
<dbReference type="Proteomes" id="UP001146120">
    <property type="component" value="Unassembled WGS sequence"/>
</dbReference>
<keyword evidence="4 6" id="KW-0694">RNA-binding</keyword>
<evidence type="ECO:0000313" key="9">
    <source>
        <dbReference type="EMBL" id="DAZ94502.1"/>
    </source>
</evidence>
<dbReference type="AlphaFoldDB" id="A0AAV2YIU8"/>
<dbReference type="GO" id="GO:0006396">
    <property type="term" value="P:RNA processing"/>
    <property type="evidence" value="ECO:0007669"/>
    <property type="project" value="InterPro"/>
</dbReference>
<dbReference type="InterPro" id="IPR035979">
    <property type="entry name" value="RBD_domain_sf"/>
</dbReference>
<evidence type="ECO:0000256" key="5">
    <source>
        <dbReference type="ARBA" id="ARBA00023242"/>
    </source>
</evidence>
<evidence type="ECO:0000256" key="4">
    <source>
        <dbReference type="ARBA" id="ARBA00022884"/>
    </source>
</evidence>
<dbReference type="GO" id="GO:0005634">
    <property type="term" value="C:nucleus"/>
    <property type="evidence" value="ECO:0007669"/>
    <property type="project" value="UniProtKB-SubCell"/>
</dbReference>
<dbReference type="GO" id="GO:0003729">
    <property type="term" value="F:mRNA binding"/>
    <property type="evidence" value="ECO:0007669"/>
    <property type="project" value="InterPro"/>
</dbReference>
<feature type="domain" description="RRM" evidence="8">
    <location>
        <begin position="33"/>
        <end position="111"/>
    </location>
</feature>
<evidence type="ECO:0000256" key="1">
    <source>
        <dbReference type="ARBA" id="ARBA00004123"/>
    </source>
</evidence>
<dbReference type="CDD" id="cd12324">
    <property type="entry name" value="RRM_RBM8"/>
    <property type="match status" value="1"/>
</dbReference>
<evidence type="ECO:0000256" key="2">
    <source>
        <dbReference type="ARBA" id="ARBA00004496"/>
    </source>
</evidence>
<dbReference type="SUPFAM" id="SSF54928">
    <property type="entry name" value="RNA-binding domain, RBD"/>
    <property type="match status" value="1"/>
</dbReference>
<keyword evidence="3" id="KW-0963">Cytoplasm</keyword>
<feature type="compositionally biased region" description="Basic and acidic residues" evidence="7">
    <location>
        <begin position="114"/>
        <end position="127"/>
    </location>
</feature>
<comment type="caution">
    <text evidence="9">The sequence shown here is derived from an EMBL/GenBank/DDBJ whole genome shotgun (WGS) entry which is preliminary data.</text>
</comment>